<feature type="signal peptide" evidence="2">
    <location>
        <begin position="1"/>
        <end position="22"/>
    </location>
</feature>
<dbReference type="InterPro" id="IPR010905">
    <property type="entry name" value="Glyco_hydro_88"/>
</dbReference>
<dbReference type="PANTHER" id="PTHR33886">
    <property type="entry name" value="UNSATURATED RHAMNOGALACTURONAN HYDROLASE (EUROFUNG)"/>
    <property type="match status" value="1"/>
</dbReference>
<accession>A0A7G1HVM0</accession>
<keyword evidence="4" id="KW-1185">Reference proteome</keyword>
<dbReference type="EMBL" id="AP023322">
    <property type="protein sequence ID" value="BCI61707.1"/>
    <property type="molecule type" value="Genomic_DNA"/>
</dbReference>
<protein>
    <recommendedName>
        <fullName evidence="5">Glycoside hydrolase family 88 protein</fullName>
    </recommendedName>
</protein>
<dbReference type="RefSeq" id="WP_154668493.1">
    <property type="nucleotide sequence ID" value="NZ_AP023322.1"/>
</dbReference>
<dbReference type="InterPro" id="IPR008928">
    <property type="entry name" value="6-hairpin_glycosidase_sf"/>
</dbReference>
<dbReference type="Proteomes" id="UP000594042">
    <property type="component" value="Chromosome"/>
</dbReference>
<keyword evidence="1" id="KW-0378">Hydrolase</keyword>
<evidence type="ECO:0000313" key="3">
    <source>
        <dbReference type="EMBL" id="BCI61707.1"/>
    </source>
</evidence>
<evidence type="ECO:0000256" key="2">
    <source>
        <dbReference type="SAM" id="SignalP"/>
    </source>
</evidence>
<organism evidence="3 4">
    <name type="scientific">Coprobacter secundus subsp. similis</name>
    <dbReference type="NCBI Taxonomy" id="2751153"/>
    <lineage>
        <taxon>Bacteria</taxon>
        <taxon>Pseudomonadati</taxon>
        <taxon>Bacteroidota</taxon>
        <taxon>Bacteroidia</taxon>
        <taxon>Bacteroidales</taxon>
        <taxon>Barnesiellaceae</taxon>
        <taxon>Coprobacter</taxon>
    </lineage>
</organism>
<dbReference type="InterPro" id="IPR012341">
    <property type="entry name" value="6hp_glycosidase-like_sf"/>
</dbReference>
<reference evidence="4" key="1">
    <citation type="submission" date="2020-07" db="EMBL/GenBank/DDBJ databases">
        <title>Complete genome sequencing of Coprobacter sp. strain 2CBH44.</title>
        <authorList>
            <person name="Sakamoto M."/>
            <person name="Murakami T."/>
            <person name="Mori H."/>
        </authorList>
    </citation>
    <scope>NUCLEOTIDE SEQUENCE [LARGE SCALE GENOMIC DNA]</scope>
    <source>
        <strain evidence="4">2CBH44</strain>
    </source>
</reference>
<dbReference type="KEGG" id="copr:Cop2CBH44_00600"/>
<dbReference type="Gene3D" id="1.50.10.10">
    <property type="match status" value="1"/>
</dbReference>
<dbReference type="GO" id="GO:0005975">
    <property type="term" value="P:carbohydrate metabolic process"/>
    <property type="evidence" value="ECO:0007669"/>
    <property type="project" value="InterPro"/>
</dbReference>
<evidence type="ECO:0008006" key="5">
    <source>
        <dbReference type="Google" id="ProtNLM"/>
    </source>
</evidence>
<dbReference type="PANTHER" id="PTHR33886:SF8">
    <property type="entry name" value="UNSATURATED RHAMNOGALACTURONAN HYDROLASE (EUROFUNG)"/>
    <property type="match status" value="1"/>
</dbReference>
<evidence type="ECO:0000313" key="4">
    <source>
        <dbReference type="Proteomes" id="UP000594042"/>
    </source>
</evidence>
<name>A0A7G1HVM0_9BACT</name>
<dbReference type="InterPro" id="IPR052043">
    <property type="entry name" value="PolySaccharide_Degr_Enz"/>
</dbReference>
<dbReference type="AlphaFoldDB" id="A0A7G1HVM0"/>
<feature type="chain" id="PRO_5028813521" description="Glycoside hydrolase family 88 protein" evidence="2">
    <location>
        <begin position="23"/>
        <end position="382"/>
    </location>
</feature>
<sequence length="382" mass="44203">MGRFGILFLVVWCCVWCSPAGARVYSDQLDKADVRRVVTDVAAWQIEAYPRMDEKRYWKSNGDLSWENGVFLSALASWAEFDGNGEFIEWYESVCERNRYQLSGGANRIYFADDLAVALMYARLYMKRQEDCIIHPTVSRLEFIMNHPSPSGFYIDTPHAKDRWSWCDALYMAPPVFAAFANITCNPRLREFMDREYWMSYRFLFDKREKLFYRDSSYFGKRERNGEKVFWGRGNAWVVAGLSLLIPQLPDDFVSRGRYIELFKEMMSRIVTFQDGKGYWHASLLDPASYPSPETSSTGFFTFALWWGINAGLLDEDIYLPYARRGWEALVASVQPDGMLGWVQPVGADPQRVTKEMTEVYGAGAFMLAGKEIMVYLDSVKE</sequence>
<evidence type="ECO:0000256" key="1">
    <source>
        <dbReference type="ARBA" id="ARBA00022801"/>
    </source>
</evidence>
<gene>
    <name evidence="3" type="ORF">Cop2CBH44_00600</name>
</gene>
<dbReference type="GO" id="GO:0016787">
    <property type="term" value="F:hydrolase activity"/>
    <property type="evidence" value="ECO:0007669"/>
    <property type="project" value="UniProtKB-KW"/>
</dbReference>
<dbReference type="SUPFAM" id="SSF48208">
    <property type="entry name" value="Six-hairpin glycosidases"/>
    <property type="match status" value="1"/>
</dbReference>
<keyword evidence="2" id="KW-0732">Signal</keyword>
<proteinExistence type="predicted"/>
<dbReference type="Pfam" id="PF07470">
    <property type="entry name" value="Glyco_hydro_88"/>
    <property type="match status" value="1"/>
</dbReference>